<feature type="compositionally biased region" description="Basic and acidic residues" evidence="2">
    <location>
        <begin position="113"/>
        <end position="125"/>
    </location>
</feature>
<name>A0A917RDW6_9ACTN</name>
<keyword evidence="1" id="KW-0808">Transferase</keyword>
<feature type="region of interest" description="Disordered" evidence="2">
    <location>
        <begin position="42"/>
        <end position="64"/>
    </location>
</feature>
<dbReference type="InterPro" id="IPR003594">
    <property type="entry name" value="HATPase_dom"/>
</dbReference>
<dbReference type="PANTHER" id="PTHR35526">
    <property type="entry name" value="ANTI-SIGMA-F FACTOR RSBW-RELATED"/>
    <property type="match status" value="1"/>
</dbReference>
<dbReference type="SUPFAM" id="SSF55874">
    <property type="entry name" value="ATPase domain of HSP90 chaperone/DNA topoisomerase II/histidine kinase"/>
    <property type="match status" value="1"/>
</dbReference>
<reference evidence="4" key="2">
    <citation type="submission" date="2020-09" db="EMBL/GenBank/DDBJ databases">
        <authorList>
            <person name="Sun Q."/>
            <person name="Ohkuma M."/>
        </authorList>
    </citation>
    <scope>NUCLEOTIDE SEQUENCE</scope>
    <source>
        <strain evidence="4">JCM 3035</strain>
    </source>
</reference>
<feature type="region of interest" description="Disordered" evidence="2">
    <location>
        <begin position="103"/>
        <end position="125"/>
    </location>
</feature>
<dbReference type="InterPro" id="IPR050267">
    <property type="entry name" value="Anti-sigma-factor_SerPK"/>
</dbReference>
<feature type="domain" description="Histidine kinase/HSP90-like ATPase" evidence="3">
    <location>
        <begin position="2"/>
        <end position="90"/>
    </location>
</feature>
<accession>A0A917RDW6</accession>
<keyword evidence="5" id="KW-1185">Reference proteome</keyword>
<dbReference type="Proteomes" id="UP000637788">
    <property type="component" value="Unassembled WGS sequence"/>
</dbReference>
<evidence type="ECO:0000256" key="1">
    <source>
        <dbReference type="ARBA" id="ARBA00022527"/>
    </source>
</evidence>
<evidence type="ECO:0000313" key="4">
    <source>
        <dbReference type="EMBL" id="GGL03294.1"/>
    </source>
</evidence>
<dbReference type="AlphaFoldDB" id="A0A917RDW6"/>
<evidence type="ECO:0000313" key="5">
    <source>
        <dbReference type="Proteomes" id="UP000637788"/>
    </source>
</evidence>
<evidence type="ECO:0000256" key="2">
    <source>
        <dbReference type="SAM" id="MobiDB-lite"/>
    </source>
</evidence>
<dbReference type="CDD" id="cd16936">
    <property type="entry name" value="HATPase_RsbW-like"/>
    <property type="match status" value="1"/>
</dbReference>
<dbReference type="Gene3D" id="3.30.565.10">
    <property type="entry name" value="Histidine kinase-like ATPase, C-terminal domain"/>
    <property type="match status" value="1"/>
</dbReference>
<proteinExistence type="predicted"/>
<dbReference type="PANTHER" id="PTHR35526:SF3">
    <property type="entry name" value="ANTI-SIGMA-F FACTOR RSBW"/>
    <property type="match status" value="1"/>
</dbReference>
<gene>
    <name evidence="4" type="ORF">GCM10010094_75150</name>
</gene>
<dbReference type="GO" id="GO:0004674">
    <property type="term" value="F:protein serine/threonine kinase activity"/>
    <property type="evidence" value="ECO:0007669"/>
    <property type="project" value="UniProtKB-KW"/>
</dbReference>
<dbReference type="EMBL" id="BMPQ01000029">
    <property type="protein sequence ID" value="GGL03294.1"/>
    <property type="molecule type" value="Genomic_DNA"/>
</dbReference>
<sequence length="125" mass="13649">MSAARVESAEVVISELISNAFLHARSTTVGLRLRHVDSQVRLEVNDHSPSDVPRPKQVGPDEESGRGLWLVDALVDELGGSWGFTDDGTVAWCVFPLDLRSVGDSRSQASHGRATEPVEPEFRAR</sequence>
<comment type="caution">
    <text evidence="4">The sequence shown here is derived from an EMBL/GenBank/DDBJ whole genome shotgun (WGS) entry which is preliminary data.</text>
</comment>
<dbReference type="Pfam" id="PF13581">
    <property type="entry name" value="HATPase_c_2"/>
    <property type="match status" value="1"/>
</dbReference>
<evidence type="ECO:0000259" key="3">
    <source>
        <dbReference type="Pfam" id="PF13581"/>
    </source>
</evidence>
<keyword evidence="1" id="KW-0418">Kinase</keyword>
<dbReference type="InterPro" id="IPR036890">
    <property type="entry name" value="HATPase_C_sf"/>
</dbReference>
<protein>
    <recommendedName>
        <fullName evidence="3">Histidine kinase/HSP90-like ATPase domain-containing protein</fullName>
    </recommendedName>
</protein>
<organism evidence="4 5">
    <name type="scientific">Streptomyces flaveus</name>
    <dbReference type="NCBI Taxonomy" id="66370"/>
    <lineage>
        <taxon>Bacteria</taxon>
        <taxon>Bacillati</taxon>
        <taxon>Actinomycetota</taxon>
        <taxon>Actinomycetes</taxon>
        <taxon>Kitasatosporales</taxon>
        <taxon>Streptomycetaceae</taxon>
        <taxon>Streptomyces</taxon>
        <taxon>Streptomyces aurantiacus group</taxon>
    </lineage>
</organism>
<reference evidence="4" key="1">
    <citation type="journal article" date="2014" name="Int. J. Syst. Evol. Microbiol.">
        <title>Complete genome sequence of Corynebacterium casei LMG S-19264T (=DSM 44701T), isolated from a smear-ripened cheese.</title>
        <authorList>
            <consortium name="US DOE Joint Genome Institute (JGI-PGF)"/>
            <person name="Walter F."/>
            <person name="Albersmeier A."/>
            <person name="Kalinowski J."/>
            <person name="Ruckert C."/>
        </authorList>
    </citation>
    <scope>NUCLEOTIDE SEQUENCE</scope>
    <source>
        <strain evidence="4">JCM 3035</strain>
    </source>
</reference>
<keyword evidence="1" id="KW-0723">Serine/threonine-protein kinase</keyword>